<evidence type="ECO:0000256" key="9">
    <source>
        <dbReference type="SAM" id="SignalP"/>
    </source>
</evidence>
<dbReference type="OrthoDB" id="9949628at2759"/>
<evidence type="ECO:0000256" key="5">
    <source>
        <dbReference type="ARBA" id="ARBA00022525"/>
    </source>
</evidence>
<comment type="similarity">
    <text evidence="2">Belongs to the beta-2-microglobulin family.</text>
</comment>
<evidence type="ECO:0000313" key="12">
    <source>
        <dbReference type="Proteomes" id="UP001046870"/>
    </source>
</evidence>
<keyword evidence="6" id="KW-0391">Immunity</keyword>
<name>A0A9D3QDE2_MEGAT</name>
<dbReference type="PANTHER" id="PTHR19944">
    <property type="entry name" value="MHC CLASS II-RELATED"/>
    <property type="match status" value="1"/>
</dbReference>
<evidence type="ECO:0000256" key="8">
    <source>
        <dbReference type="SAM" id="Phobius"/>
    </source>
</evidence>
<dbReference type="SUPFAM" id="SSF48726">
    <property type="entry name" value="Immunoglobulin"/>
    <property type="match status" value="1"/>
</dbReference>
<comment type="caution">
    <text evidence="11">The sequence shown here is derived from an EMBL/GenBank/DDBJ whole genome shotgun (WGS) entry which is preliminary data.</text>
</comment>
<evidence type="ECO:0000256" key="2">
    <source>
        <dbReference type="ARBA" id="ARBA00009564"/>
    </source>
</evidence>
<organism evidence="11 12">
    <name type="scientific">Megalops atlanticus</name>
    <name type="common">Tarpon</name>
    <name type="synonym">Clupea gigantea</name>
    <dbReference type="NCBI Taxonomy" id="7932"/>
    <lineage>
        <taxon>Eukaryota</taxon>
        <taxon>Metazoa</taxon>
        <taxon>Chordata</taxon>
        <taxon>Craniata</taxon>
        <taxon>Vertebrata</taxon>
        <taxon>Euteleostomi</taxon>
        <taxon>Actinopterygii</taxon>
        <taxon>Neopterygii</taxon>
        <taxon>Teleostei</taxon>
        <taxon>Elopiformes</taxon>
        <taxon>Megalopidae</taxon>
        <taxon>Megalops</taxon>
    </lineage>
</organism>
<evidence type="ECO:0000259" key="10">
    <source>
        <dbReference type="PROSITE" id="PS50835"/>
    </source>
</evidence>
<keyword evidence="7" id="KW-0393">Immunoglobulin domain</keyword>
<proteinExistence type="inferred from homology"/>
<feature type="transmembrane region" description="Helical" evidence="8">
    <location>
        <begin position="220"/>
        <end position="249"/>
    </location>
</feature>
<keyword evidence="5" id="KW-0964">Secreted</keyword>
<evidence type="ECO:0000256" key="1">
    <source>
        <dbReference type="ARBA" id="ARBA00004613"/>
    </source>
</evidence>
<evidence type="ECO:0000313" key="11">
    <source>
        <dbReference type="EMBL" id="KAG7481315.1"/>
    </source>
</evidence>
<dbReference type="GO" id="GO:0002474">
    <property type="term" value="P:antigen processing and presentation of peptide antigen via MHC class I"/>
    <property type="evidence" value="ECO:0007669"/>
    <property type="project" value="UniProtKB-KW"/>
</dbReference>
<feature type="domain" description="Ig-like" evidence="10">
    <location>
        <begin position="114"/>
        <end position="208"/>
    </location>
</feature>
<evidence type="ECO:0000256" key="3">
    <source>
        <dbReference type="ARBA" id="ARBA00018767"/>
    </source>
</evidence>
<feature type="signal peptide" evidence="9">
    <location>
        <begin position="1"/>
        <end position="21"/>
    </location>
</feature>
<dbReference type="PANTHER" id="PTHR19944:SF62">
    <property type="entry name" value="BETA-2-MICROGLOBULIN"/>
    <property type="match status" value="1"/>
</dbReference>
<accession>A0A9D3QDE2</accession>
<gene>
    <name evidence="11" type="ORF">MATL_G00065410</name>
</gene>
<keyword evidence="9" id="KW-0732">Signal</keyword>
<dbReference type="InterPro" id="IPR050160">
    <property type="entry name" value="MHC/Immunoglobulin"/>
</dbReference>
<evidence type="ECO:0000256" key="6">
    <source>
        <dbReference type="ARBA" id="ARBA00022859"/>
    </source>
</evidence>
<dbReference type="PROSITE" id="PS00290">
    <property type="entry name" value="IG_MHC"/>
    <property type="match status" value="1"/>
</dbReference>
<evidence type="ECO:0000256" key="7">
    <source>
        <dbReference type="ARBA" id="ARBA00023319"/>
    </source>
</evidence>
<sequence>MNKMLSITLVYLVLLWKEVAPWTDYQTVNILALTRLKNNGSVDQEVVVLVNDAIFAYFERRNKTFVLRPSASAGFNVLEDSEREFCMYEVLRGFSRQKEYLDKLIMETKAAKPPKVSPSINVYSQFPVIPGDPIYLYCYATGFYPGDIKMTFLQNGHPFPGEAVTSDLVYGEDWSFRVFKYVAISPLPGEEYSCKVEHSSMKKAKTVIWRPAQQSSLPSWVLVVCEVVGGFAVGIIVGVIVSVLMWRIYTALTKKPMVR</sequence>
<dbReference type="GO" id="GO:0042612">
    <property type="term" value="C:MHC class I protein complex"/>
    <property type="evidence" value="ECO:0007669"/>
    <property type="project" value="UniProtKB-KW"/>
</dbReference>
<reference evidence="11" key="1">
    <citation type="submission" date="2021-01" db="EMBL/GenBank/DDBJ databases">
        <authorList>
            <person name="Zahm M."/>
            <person name="Roques C."/>
            <person name="Cabau C."/>
            <person name="Klopp C."/>
            <person name="Donnadieu C."/>
            <person name="Jouanno E."/>
            <person name="Lampietro C."/>
            <person name="Louis A."/>
            <person name="Herpin A."/>
            <person name="Echchiki A."/>
            <person name="Berthelot C."/>
            <person name="Parey E."/>
            <person name="Roest-Crollius H."/>
            <person name="Braasch I."/>
            <person name="Postlethwait J."/>
            <person name="Bobe J."/>
            <person name="Montfort J."/>
            <person name="Bouchez O."/>
            <person name="Begum T."/>
            <person name="Mejri S."/>
            <person name="Adams A."/>
            <person name="Chen W.-J."/>
            <person name="Guiguen Y."/>
        </authorList>
    </citation>
    <scope>NUCLEOTIDE SEQUENCE</scope>
    <source>
        <strain evidence="11">YG-15Mar2019-1</strain>
        <tissue evidence="11">Brain</tissue>
    </source>
</reference>
<keyword evidence="4" id="KW-0490">MHC I</keyword>
<protein>
    <recommendedName>
        <fullName evidence="3">Beta-2-microglobulin</fullName>
    </recommendedName>
</protein>
<dbReference type="EMBL" id="JAFDVH010000004">
    <property type="protein sequence ID" value="KAG7481315.1"/>
    <property type="molecule type" value="Genomic_DNA"/>
</dbReference>
<dbReference type="Pfam" id="PF07654">
    <property type="entry name" value="C1-set"/>
    <property type="match status" value="1"/>
</dbReference>
<evidence type="ECO:0000256" key="4">
    <source>
        <dbReference type="ARBA" id="ARBA00022451"/>
    </source>
</evidence>
<dbReference type="Proteomes" id="UP001046870">
    <property type="component" value="Chromosome 4"/>
</dbReference>
<dbReference type="GO" id="GO:0005576">
    <property type="term" value="C:extracellular region"/>
    <property type="evidence" value="ECO:0007669"/>
    <property type="project" value="UniProtKB-SubCell"/>
</dbReference>
<dbReference type="PROSITE" id="PS50835">
    <property type="entry name" value="IG_LIKE"/>
    <property type="match status" value="1"/>
</dbReference>
<dbReference type="InterPro" id="IPR003006">
    <property type="entry name" value="Ig/MHC_CS"/>
</dbReference>
<keyword evidence="8" id="KW-0812">Transmembrane</keyword>
<dbReference type="Gene3D" id="2.60.40.10">
    <property type="entry name" value="Immunoglobulins"/>
    <property type="match status" value="1"/>
</dbReference>
<comment type="subcellular location">
    <subcellularLocation>
        <location evidence="1">Secreted</location>
    </subcellularLocation>
</comment>
<keyword evidence="8" id="KW-1133">Transmembrane helix</keyword>
<dbReference type="InterPro" id="IPR036179">
    <property type="entry name" value="Ig-like_dom_sf"/>
</dbReference>
<dbReference type="InterPro" id="IPR013783">
    <property type="entry name" value="Ig-like_fold"/>
</dbReference>
<keyword evidence="12" id="KW-1185">Reference proteome</keyword>
<dbReference type="InterPro" id="IPR003597">
    <property type="entry name" value="Ig_C1-set"/>
</dbReference>
<feature type="chain" id="PRO_5038844696" description="Beta-2-microglobulin" evidence="9">
    <location>
        <begin position="22"/>
        <end position="259"/>
    </location>
</feature>
<dbReference type="SMART" id="SM00407">
    <property type="entry name" value="IGc1"/>
    <property type="match status" value="1"/>
</dbReference>
<dbReference type="InterPro" id="IPR007110">
    <property type="entry name" value="Ig-like_dom"/>
</dbReference>
<dbReference type="AlphaFoldDB" id="A0A9D3QDE2"/>
<keyword evidence="8" id="KW-0472">Membrane</keyword>